<sequence>MRIEDFIIGENVLVNNDGNKTMENLNNHFDNIEKKIKHDDLSGMQGPMRSCHNGAAW</sequence>
<protein>
    <submittedName>
        <fullName evidence="1">Uncharacterized protein</fullName>
    </submittedName>
</protein>
<dbReference type="RefSeq" id="WP_153300829.1">
    <property type="nucleotide sequence ID" value="NZ_KL407337.1"/>
</dbReference>
<reference evidence="1" key="1">
    <citation type="journal article" date="2011" name="PLoS Genet.">
        <title>Parallel evolution of a type IV secretion system in radiating lineages of the host-restricted bacterial pathogen Bartonella.</title>
        <authorList>
            <person name="Engel P."/>
            <person name="Salzburger W."/>
            <person name="Liesch M."/>
            <person name="Chang C.C."/>
            <person name="Maruyama S."/>
            <person name="Lanz C."/>
            <person name="Calteau A."/>
            <person name="Lajus A."/>
            <person name="Medigue C."/>
            <person name="Schuster S.C."/>
            <person name="Dehio C."/>
        </authorList>
    </citation>
    <scope>NUCLEOTIDE SEQUENCE</scope>
    <source>
        <strain evidence="1">ATCC BAA-1498</strain>
    </source>
</reference>
<organism evidence="1">
    <name type="scientific">Bartonella rochalimae ATCC BAA-1498</name>
    <dbReference type="NCBI Taxonomy" id="685782"/>
    <lineage>
        <taxon>Bacteria</taxon>
        <taxon>Pseudomonadati</taxon>
        <taxon>Pseudomonadota</taxon>
        <taxon>Alphaproteobacteria</taxon>
        <taxon>Hyphomicrobiales</taxon>
        <taxon>Bartonellaceae</taxon>
        <taxon>Bartonella</taxon>
    </lineage>
</organism>
<accession>E6YN04</accession>
<dbReference type="EMBL" id="FN645464">
    <property type="protein sequence ID" value="CBI78242.1"/>
    <property type="molecule type" value="Genomic_DNA"/>
</dbReference>
<gene>
    <name evidence="1" type="ORF">BARRO_100002</name>
</gene>
<name>E6YN04_9HYPH</name>
<evidence type="ECO:0000313" key="1">
    <source>
        <dbReference type="EMBL" id="CBI78242.1"/>
    </source>
</evidence>
<proteinExistence type="predicted"/>
<dbReference type="AlphaFoldDB" id="E6YN04"/>